<dbReference type="AlphaFoldDB" id="A0A1J5R0E3"/>
<sequence>MTGDIDQFKSAIRAYGMTPPDVIVPGRIEFYRFPGDGKHGSNKAGWCKLFADGRGGIFGDYSTGLSESWQAAHDKPCTKAETEAFKRQVIEAKAKAEAETATEQAAAREQAILTLAEAVAAQSHDYLTRKGVQAHGAKLHDGRLVLTIRDGSGDLQSLQFIGTDGGKKYLPGGKVKGGYFSIGKGKPDGVICVCEGFATGASINESTGYAVAVAFDCGNLLSVARVMRAKFPDIRLIICADDDYRTNGNPGITKATEAAHAVDGLVAVPDFGNDRPDGATDFNDLHQLDGVEAVRKCIEAAALSPVAVLNVVGGIEALTEEADAVGSAPATPSTDDEVIAWLAGMKPLAYERVRVDQAKLMGCRPAVLDALVKSARNDDTEAERLPFPEVEPHHSPIDPAQLLGEVSDTIRRFIVLDDEQADAAALWVAFTWFIEVVQVAPLAIVNAPEKACGKSQLLDLMGRISARPLPAANATTAALFRSIELWHPTLLVDECDTFIKENEELKGLINAGYTRSNAFVLRVVGDDHTPKQFSVWGAKALAGIALEKHLPDATMSRAIVIELRRKLSHEQVIKLRDAGDGLFEGIAAKLARFADDYAQQVQLARPTLPDALGDRAQDNWQPLLAIASCAGAEWMKRATAAALKLSGSGDKSVSTGNELLADIQHVFESKQADKISTVDLIAALCEDDEGAWATYNRGKQIAPRQVARQLARYGIASKTVRIGYGTPKGFEIEQFLDVFERYLSAPRNFPQHRNNSLEANIHAVCSVSDNPQHNSIRNNSKTLEPAPALSCGVVADKPPILGSAELTRTEPSSMRI</sequence>
<organism evidence="3">
    <name type="scientific">mine drainage metagenome</name>
    <dbReference type="NCBI Taxonomy" id="410659"/>
    <lineage>
        <taxon>unclassified sequences</taxon>
        <taxon>metagenomes</taxon>
        <taxon>ecological metagenomes</taxon>
    </lineage>
</organism>
<feature type="domain" description="Toprim" evidence="2">
    <location>
        <begin position="191"/>
        <end position="290"/>
    </location>
</feature>
<evidence type="ECO:0000313" key="3">
    <source>
        <dbReference type="EMBL" id="OIQ83195.1"/>
    </source>
</evidence>
<dbReference type="CDD" id="cd01029">
    <property type="entry name" value="TOPRIM_primases"/>
    <property type="match status" value="1"/>
</dbReference>
<dbReference type="InterPro" id="IPR006171">
    <property type="entry name" value="TOPRIM_dom"/>
</dbReference>
<gene>
    <name evidence="3" type="primary">traC_4</name>
    <name evidence="3" type="ORF">GALL_350180</name>
</gene>
<dbReference type="GO" id="GO:0016779">
    <property type="term" value="F:nucleotidyltransferase activity"/>
    <property type="evidence" value="ECO:0007669"/>
    <property type="project" value="UniProtKB-KW"/>
</dbReference>
<feature type="domain" description="DUF3631" evidence="1">
    <location>
        <begin position="563"/>
        <end position="742"/>
    </location>
</feature>
<dbReference type="Pfam" id="PF13362">
    <property type="entry name" value="Toprim_3"/>
    <property type="match status" value="1"/>
</dbReference>
<proteinExistence type="predicted"/>
<evidence type="ECO:0000259" key="2">
    <source>
        <dbReference type="Pfam" id="PF13362"/>
    </source>
</evidence>
<reference evidence="3" key="1">
    <citation type="submission" date="2016-10" db="EMBL/GenBank/DDBJ databases">
        <title>Sequence of Gallionella enrichment culture.</title>
        <authorList>
            <person name="Poehlein A."/>
            <person name="Muehling M."/>
            <person name="Daniel R."/>
        </authorList>
    </citation>
    <scope>NUCLEOTIDE SEQUENCE</scope>
</reference>
<protein>
    <submittedName>
        <fullName evidence="3">DNA primase TraC</fullName>
        <ecNumber evidence="3">2.7.7.-</ecNumber>
    </submittedName>
</protein>
<name>A0A1J5R0E3_9ZZZZ</name>
<evidence type="ECO:0000259" key="1">
    <source>
        <dbReference type="Pfam" id="PF12307"/>
    </source>
</evidence>
<dbReference type="EMBL" id="MLJW01000726">
    <property type="protein sequence ID" value="OIQ83195.1"/>
    <property type="molecule type" value="Genomic_DNA"/>
</dbReference>
<dbReference type="Pfam" id="PF12307">
    <property type="entry name" value="DUF3631"/>
    <property type="match status" value="1"/>
</dbReference>
<keyword evidence="3" id="KW-0808">Transferase</keyword>
<dbReference type="EC" id="2.7.7.-" evidence="3"/>
<comment type="caution">
    <text evidence="3">The sequence shown here is derived from an EMBL/GenBank/DDBJ whole genome shotgun (WGS) entry which is preliminary data.</text>
</comment>
<accession>A0A1J5R0E3</accession>
<dbReference type="InterPro" id="IPR022081">
    <property type="entry name" value="DUF3631"/>
</dbReference>
<keyword evidence="3" id="KW-0548">Nucleotidyltransferase</keyword>
<dbReference type="InterPro" id="IPR034154">
    <property type="entry name" value="TOPRIM_DnaG/twinkle"/>
</dbReference>